<dbReference type="Proteomes" id="UP000280696">
    <property type="component" value="Unassembled WGS sequence"/>
</dbReference>
<reference evidence="3 4" key="1">
    <citation type="submission" date="2018-09" db="EMBL/GenBank/DDBJ databases">
        <title>Murine metabolic-syndrome-specific gut microbial biobank.</title>
        <authorList>
            <person name="Liu C."/>
        </authorList>
    </citation>
    <scope>NUCLEOTIDE SEQUENCE [LARGE SCALE GENOMIC DNA]</scope>
    <source>
        <strain evidence="3 4">0.1xD8-82</strain>
    </source>
</reference>
<keyword evidence="2" id="KW-0812">Transmembrane</keyword>
<organism evidence="3 4">
    <name type="scientific">Parablautia intestinalis</name>
    <dbReference type="NCBI Taxonomy" id="2320100"/>
    <lineage>
        <taxon>Bacteria</taxon>
        <taxon>Bacillati</taxon>
        <taxon>Bacillota</taxon>
        <taxon>Clostridia</taxon>
        <taxon>Lachnospirales</taxon>
        <taxon>Lachnospiraceae</taxon>
        <taxon>Parablautia</taxon>
    </lineage>
</organism>
<dbReference type="OrthoDB" id="9811250at2"/>
<keyword evidence="4" id="KW-1185">Reference proteome</keyword>
<dbReference type="AlphaFoldDB" id="A0A3A9AGL7"/>
<gene>
    <name evidence="3" type="ORF">D7V94_13365</name>
</gene>
<name>A0A3A9AGL7_9FIRM</name>
<evidence type="ECO:0000313" key="4">
    <source>
        <dbReference type="Proteomes" id="UP000280696"/>
    </source>
</evidence>
<feature type="transmembrane region" description="Helical" evidence="2">
    <location>
        <begin position="82"/>
        <end position="103"/>
    </location>
</feature>
<sequence length="104" mass="11801">MDGYIPRSEHEEFARRIDSENARQNRRIALLEENGRHINSMTVSIEKMAVNMENMLAEQRKLGDRMEILEKEPAETHKQIKMAIITSAISAIVGAVVTALLILL</sequence>
<keyword evidence="1" id="KW-0175">Coiled coil</keyword>
<keyword evidence="2" id="KW-1133">Transmembrane helix</keyword>
<accession>A0A3A9AGL7</accession>
<evidence type="ECO:0000256" key="2">
    <source>
        <dbReference type="SAM" id="Phobius"/>
    </source>
</evidence>
<dbReference type="RefSeq" id="WP_120470582.1">
    <property type="nucleotide sequence ID" value="NZ_RAYQ01000014.1"/>
</dbReference>
<proteinExistence type="predicted"/>
<feature type="coiled-coil region" evidence="1">
    <location>
        <begin position="14"/>
        <end position="72"/>
    </location>
</feature>
<evidence type="ECO:0000256" key="1">
    <source>
        <dbReference type="SAM" id="Coils"/>
    </source>
</evidence>
<keyword evidence="2" id="KW-0472">Membrane</keyword>
<comment type="caution">
    <text evidence="3">The sequence shown here is derived from an EMBL/GenBank/DDBJ whole genome shotgun (WGS) entry which is preliminary data.</text>
</comment>
<protein>
    <submittedName>
        <fullName evidence="3">Uncharacterized protein</fullName>
    </submittedName>
</protein>
<evidence type="ECO:0000313" key="3">
    <source>
        <dbReference type="EMBL" id="RKI90418.1"/>
    </source>
</evidence>
<dbReference type="EMBL" id="RAYQ01000014">
    <property type="protein sequence ID" value="RKI90418.1"/>
    <property type="molecule type" value="Genomic_DNA"/>
</dbReference>